<proteinExistence type="predicted"/>
<dbReference type="SUPFAM" id="SSF160631">
    <property type="entry name" value="SMI1/KNR4-like"/>
    <property type="match status" value="1"/>
</dbReference>
<dbReference type="RefSeq" id="WP_075028370.1">
    <property type="nucleotide sequence ID" value="NZ_FONR01000006.1"/>
</dbReference>
<evidence type="ECO:0000313" key="2">
    <source>
        <dbReference type="Proteomes" id="UP000181942"/>
    </source>
</evidence>
<dbReference type="AlphaFoldDB" id="A0A1I2IB04"/>
<evidence type="ECO:0000313" key="1">
    <source>
        <dbReference type="EMBL" id="SFF38833.1"/>
    </source>
</evidence>
<dbReference type="Proteomes" id="UP000181942">
    <property type="component" value="Unassembled WGS sequence"/>
</dbReference>
<reference evidence="1 2" key="1">
    <citation type="submission" date="2016-10" db="EMBL/GenBank/DDBJ databases">
        <authorList>
            <person name="de Groot N.N."/>
        </authorList>
    </citation>
    <scope>NUCLEOTIDE SEQUENCE [LARGE SCALE GENOMIC DNA]</scope>
    <source>
        <strain evidence="1 2">OK461</strain>
    </source>
</reference>
<organism evidence="1 2">
    <name type="scientific">Streptomyces mirabilis</name>
    <dbReference type="NCBI Taxonomy" id="68239"/>
    <lineage>
        <taxon>Bacteria</taxon>
        <taxon>Bacillati</taxon>
        <taxon>Actinomycetota</taxon>
        <taxon>Actinomycetes</taxon>
        <taxon>Kitasatosporales</taxon>
        <taxon>Streptomycetaceae</taxon>
        <taxon>Streptomyces</taxon>
    </lineage>
</organism>
<dbReference type="EMBL" id="FONR01000006">
    <property type="protein sequence ID" value="SFF38833.1"/>
    <property type="molecule type" value="Genomic_DNA"/>
</dbReference>
<evidence type="ECO:0008006" key="3">
    <source>
        <dbReference type="Google" id="ProtNLM"/>
    </source>
</evidence>
<dbReference type="InterPro" id="IPR037883">
    <property type="entry name" value="Knr4/Smi1-like_sf"/>
</dbReference>
<sequence>MWIDQLLSAVRWQPLELPMNWARVEGELGVALPSDYKRLCESFGPGEFSGYLDVLCVNEGPGPDILKQWRACVDAAAYRETPERPHPLFAPYQIFERDRPAGLIPWGVTQTECEFHWLANSGDPDKWPIIARFVDSDWDRFDSSTGEFVVRVLTDSEFRPYSVAGIFPEPYFQPLPQLPGSA</sequence>
<gene>
    <name evidence="1" type="ORF">SAMN02787118_10688</name>
</gene>
<name>A0A1I2IB04_9ACTN</name>
<accession>A0A1I2IB04</accession>
<protein>
    <recommendedName>
        <fullName evidence="3">SMI1 / KNR4 family (SUKH-1)</fullName>
    </recommendedName>
</protein>